<reference evidence="8 9" key="1">
    <citation type="journal article" date="2008" name="PLoS Genet.">
        <title>Complete genome sequence of the complex carbohydrate-degrading marine bacterium, Saccharophagus degradans strain 2-40 T.</title>
        <authorList>
            <person name="Weiner R.M."/>
            <person name="Taylor L.E.II."/>
            <person name="Henrissat B."/>
            <person name="Hauser L."/>
            <person name="Land M."/>
            <person name="Coutinho P.M."/>
            <person name="Rancurel C."/>
            <person name="Saunders E.H."/>
            <person name="Longmire A.G."/>
            <person name="Zhang H."/>
            <person name="Bayer E.A."/>
            <person name="Gilbert H.J."/>
            <person name="Larimer F."/>
            <person name="Zhulin I.B."/>
            <person name="Ekborg N.A."/>
            <person name="Lamed R."/>
            <person name="Richardson P.M."/>
            <person name="Borovok I."/>
            <person name="Hutcheson S."/>
        </authorList>
    </citation>
    <scope>NUCLEOTIDE SEQUENCE [LARGE SCALE GENOMIC DNA]</scope>
    <source>
        <strain evidence="9">2-40 / ATCC 43961 / DSM 17024</strain>
    </source>
</reference>
<dbReference type="PANTHER" id="PTHR43823:SF3">
    <property type="entry name" value="MULTIDRUG EXPORT PROTEIN MEPA"/>
    <property type="match status" value="1"/>
</dbReference>
<evidence type="ECO:0000256" key="3">
    <source>
        <dbReference type="ARBA" id="ARBA00022475"/>
    </source>
</evidence>
<gene>
    <name evidence="8" type="ordered locus">Sde_3527</name>
</gene>
<dbReference type="GO" id="GO:0042910">
    <property type="term" value="F:xenobiotic transmembrane transporter activity"/>
    <property type="evidence" value="ECO:0007669"/>
    <property type="project" value="InterPro"/>
</dbReference>
<dbReference type="GO" id="GO:0005886">
    <property type="term" value="C:plasma membrane"/>
    <property type="evidence" value="ECO:0007669"/>
    <property type="project" value="UniProtKB-SubCell"/>
</dbReference>
<dbReference type="RefSeq" id="WP_011469997.1">
    <property type="nucleotide sequence ID" value="NC_007912.1"/>
</dbReference>
<feature type="transmembrane region" description="Helical" evidence="7">
    <location>
        <begin position="51"/>
        <end position="79"/>
    </location>
</feature>
<feature type="transmembrane region" description="Helical" evidence="7">
    <location>
        <begin position="91"/>
        <end position="114"/>
    </location>
</feature>
<dbReference type="GO" id="GO:0015297">
    <property type="term" value="F:antiporter activity"/>
    <property type="evidence" value="ECO:0007669"/>
    <property type="project" value="InterPro"/>
</dbReference>
<protein>
    <submittedName>
        <fullName evidence="8">Multi antimicrobial extrusion protein MatE</fullName>
    </submittedName>
</protein>
<feature type="transmembrane region" description="Helical" evidence="7">
    <location>
        <begin position="167"/>
        <end position="190"/>
    </location>
</feature>
<keyword evidence="5 7" id="KW-1133">Transmembrane helix</keyword>
<name>Q21EU7_SACD2</name>
<feature type="transmembrane region" description="Helical" evidence="7">
    <location>
        <begin position="349"/>
        <end position="370"/>
    </location>
</feature>
<feature type="transmembrane region" description="Helical" evidence="7">
    <location>
        <begin position="409"/>
        <end position="431"/>
    </location>
</feature>
<feature type="transmembrane region" description="Helical" evidence="7">
    <location>
        <begin position="317"/>
        <end position="337"/>
    </location>
</feature>
<evidence type="ECO:0000256" key="4">
    <source>
        <dbReference type="ARBA" id="ARBA00022692"/>
    </source>
</evidence>
<dbReference type="PANTHER" id="PTHR43823">
    <property type="entry name" value="SPORULATION PROTEIN YKVU"/>
    <property type="match status" value="1"/>
</dbReference>
<feature type="transmembrane region" description="Helical" evidence="7">
    <location>
        <begin position="276"/>
        <end position="296"/>
    </location>
</feature>
<dbReference type="HOGENOM" id="CLU_012893_0_1_6"/>
<dbReference type="Proteomes" id="UP000001947">
    <property type="component" value="Chromosome"/>
</dbReference>
<evidence type="ECO:0000256" key="2">
    <source>
        <dbReference type="ARBA" id="ARBA00022448"/>
    </source>
</evidence>
<keyword evidence="6 7" id="KW-0472">Membrane</keyword>
<dbReference type="STRING" id="203122.Sde_3527"/>
<feature type="transmembrane region" description="Helical" evidence="7">
    <location>
        <begin position="202"/>
        <end position="221"/>
    </location>
</feature>
<dbReference type="KEGG" id="sde:Sde_3527"/>
<organism evidence="8 9">
    <name type="scientific">Saccharophagus degradans (strain 2-40 / ATCC 43961 / DSM 17024)</name>
    <dbReference type="NCBI Taxonomy" id="203122"/>
    <lineage>
        <taxon>Bacteria</taxon>
        <taxon>Pseudomonadati</taxon>
        <taxon>Pseudomonadota</taxon>
        <taxon>Gammaproteobacteria</taxon>
        <taxon>Cellvibrionales</taxon>
        <taxon>Cellvibrionaceae</taxon>
        <taxon>Saccharophagus</taxon>
    </lineage>
</organism>
<keyword evidence="3" id="KW-1003">Cell membrane</keyword>
<dbReference type="GeneID" id="98615141"/>
<dbReference type="OrthoDB" id="9806302at2"/>
<dbReference type="NCBIfam" id="TIGR00797">
    <property type="entry name" value="matE"/>
    <property type="match status" value="1"/>
</dbReference>
<dbReference type="InterPro" id="IPR002528">
    <property type="entry name" value="MATE_fam"/>
</dbReference>
<sequence>MKAKFTEGAIFSHICTMTFTSMAGLLSLFLVDLVDMYWLSLLGEIELAAAIGYAGSILFFTLSFSIGLSIGCAAVVSHAIGDGDKHVTRELVGNVLLTITLTTSLLALLVVSYVSPLLEGLGAQGRAFELAHDYLVIILPSMPLLAIAMACGGVLRALGSAKEAMFLTLLGGFVNAVLDPIFIFAVGWGIEGAAVASVLARVAMVAYGLHKIIVHYALLAMPNWTTLVRDFKNYFATAFPAVLTNLATPIGVAFVTATMAQFGDSAVAGNAILGKLQPLAFAGLFALSASVGPIAGQNLGAKQYDRIMETLTGSIRFITLYSLVACLALALLAKLIVYAFQASGDAEKLILWFCYGLSAMFFFNGITFLTNALFNNLKAAQYATFFNFLRATVFTMPFALLGAKWGGPVGIYVGLFVGAALVAGLGLWVAYRKIDRLQLTVES</sequence>
<dbReference type="eggNOG" id="COG0534">
    <property type="taxonomic scope" value="Bacteria"/>
</dbReference>
<keyword evidence="9" id="KW-1185">Reference proteome</keyword>
<feature type="transmembrane region" description="Helical" evidence="7">
    <location>
        <begin position="134"/>
        <end position="155"/>
    </location>
</feature>
<proteinExistence type="predicted"/>
<dbReference type="AlphaFoldDB" id="Q21EU7"/>
<dbReference type="Pfam" id="PF01554">
    <property type="entry name" value="MatE"/>
    <property type="match status" value="2"/>
</dbReference>
<evidence type="ECO:0000313" key="8">
    <source>
        <dbReference type="EMBL" id="ABD82782.1"/>
    </source>
</evidence>
<dbReference type="InterPro" id="IPR051327">
    <property type="entry name" value="MATE_MepA_subfamily"/>
</dbReference>
<dbReference type="EMBL" id="CP000282">
    <property type="protein sequence ID" value="ABD82782.1"/>
    <property type="molecule type" value="Genomic_DNA"/>
</dbReference>
<evidence type="ECO:0000313" key="9">
    <source>
        <dbReference type="Proteomes" id="UP000001947"/>
    </source>
</evidence>
<dbReference type="InterPro" id="IPR048279">
    <property type="entry name" value="MdtK-like"/>
</dbReference>
<keyword evidence="2" id="KW-0813">Transport</keyword>
<evidence type="ECO:0000256" key="7">
    <source>
        <dbReference type="SAM" id="Phobius"/>
    </source>
</evidence>
<evidence type="ECO:0000256" key="1">
    <source>
        <dbReference type="ARBA" id="ARBA00004429"/>
    </source>
</evidence>
<accession>Q21EU7</accession>
<dbReference type="PIRSF" id="PIRSF006603">
    <property type="entry name" value="DinF"/>
    <property type="match status" value="1"/>
</dbReference>
<feature type="transmembrane region" description="Helical" evidence="7">
    <location>
        <begin position="382"/>
        <end position="403"/>
    </location>
</feature>
<feature type="transmembrane region" description="Helical" evidence="7">
    <location>
        <begin position="9"/>
        <end position="31"/>
    </location>
</feature>
<feature type="transmembrane region" description="Helical" evidence="7">
    <location>
        <begin position="233"/>
        <end position="256"/>
    </location>
</feature>
<evidence type="ECO:0000256" key="5">
    <source>
        <dbReference type="ARBA" id="ARBA00022989"/>
    </source>
</evidence>
<evidence type="ECO:0000256" key="6">
    <source>
        <dbReference type="ARBA" id="ARBA00023136"/>
    </source>
</evidence>
<comment type="subcellular location">
    <subcellularLocation>
        <location evidence="1">Cell inner membrane</location>
        <topology evidence="1">Multi-pass membrane protein</topology>
    </subcellularLocation>
</comment>
<keyword evidence="4 7" id="KW-0812">Transmembrane</keyword>